<dbReference type="EMBL" id="BSXG01000101">
    <property type="protein sequence ID" value="GME42041.1"/>
    <property type="molecule type" value="Genomic_DNA"/>
</dbReference>
<comment type="caution">
    <text evidence="1">The sequence shown here is derived from an EMBL/GenBank/DDBJ whole genome shotgun (WGS) entry which is preliminary data.</text>
</comment>
<protein>
    <submittedName>
        <fullName evidence="1">Cytochrome p450 protein</fullName>
    </submittedName>
</protein>
<gene>
    <name evidence="1" type="primary">g9126</name>
    <name evidence="1" type="ORF">NpPPO83_00009126</name>
</gene>
<organism evidence="1 2">
    <name type="scientific">Neofusicoccum parvum</name>
    <dbReference type="NCBI Taxonomy" id="310453"/>
    <lineage>
        <taxon>Eukaryota</taxon>
        <taxon>Fungi</taxon>
        <taxon>Dikarya</taxon>
        <taxon>Ascomycota</taxon>
        <taxon>Pezizomycotina</taxon>
        <taxon>Dothideomycetes</taxon>
        <taxon>Dothideomycetes incertae sedis</taxon>
        <taxon>Botryosphaeriales</taxon>
        <taxon>Botryosphaeriaceae</taxon>
        <taxon>Neofusicoccum</taxon>
    </lineage>
</organism>
<accession>A0ACB5SHY6</accession>
<dbReference type="Proteomes" id="UP001165186">
    <property type="component" value="Unassembled WGS sequence"/>
</dbReference>
<keyword evidence="2" id="KW-1185">Reference proteome</keyword>
<name>A0ACB5SHY6_9PEZI</name>
<proteinExistence type="predicted"/>
<sequence>MESRIHKALQESGQSFGVWHSFPISRTNITIFKQKIRSTAYVSFSFLGLILIFVLGGLIVVVSFILEPLANFIHRRCRKAESYALIEWSTNETLQLQRLAHEELGLGTWSRAMKSVPITEADEVLGLLDLADPDHPRLQKPPHEEKPDEDALAAESEHLSGDNDGRKDSISSDEVHVSLQEESEVSDHQSSSMTSHCSEASPQVEISPYEAAFLWDPVAEGGSTVQRDVRP</sequence>
<evidence type="ECO:0000313" key="1">
    <source>
        <dbReference type="EMBL" id="GME42041.1"/>
    </source>
</evidence>
<reference evidence="1" key="1">
    <citation type="submission" date="2024-09" db="EMBL/GenBank/DDBJ databases">
        <title>Draft Genome Sequences of Neofusicoccum parvum.</title>
        <authorList>
            <person name="Ashida A."/>
            <person name="Camagna M."/>
            <person name="Tanaka A."/>
            <person name="Takemoto D."/>
        </authorList>
    </citation>
    <scope>NUCLEOTIDE SEQUENCE</scope>
    <source>
        <strain evidence="1">PPO83</strain>
    </source>
</reference>
<evidence type="ECO:0000313" key="2">
    <source>
        <dbReference type="Proteomes" id="UP001165186"/>
    </source>
</evidence>